<reference evidence="3 4" key="1">
    <citation type="submission" date="2016-10" db="EMBL/GenBank/DDBJ databases">
        <authorList>
            <person name="de Groot N.N."/>
        </authorList>
    </citation>
    <scope>NUCLEOTIDE SEQUENCE [LARGE SCALE GENOMIC DNA]</scope>
    <source>
        <strain evidence="3 4">DSM 44892</strain>
    </source>
</reference>
<proteinExistence type="predicted"/>
<keyword evidence="4" id="KW-1185">Reference proteome</keyword>
<keyword evidence="1" id="KW-0812">Transmembrane</keyword>
<dbReference type="EMBL" id="FNDN01000001">
    <property type="protein sequence ID" value="SDH07285.1"/>
    <property type="molecule type" value="Genomic_DNA"/>
</dbReference>
<dbReference type="InterPro" id="IPR014529">
    <property type="entry name" value="UCP026631"/>
</dbReference>
<protein>
    <submittedName>
        <fullName evidence="3">Putative membrane protein</fullName>
    </submittedName>
</protein>
<evidence type="ECO:0000313" key="4">
    <source>
        <dbReference type="Proteomes" id="UP000183263"/>
    </source>
</evidence>
<dbReference type="RefSeq" id="WP_072736725.1">
    <property type="nucleotide sequence ID" value="NZ_CP048813.1"/>
</dbReference>
<dbReference type="InterPro" id="IPR005182">
    <property type="entry name" value="YdbS-like_PH"/>
</dbReference>
<accession>A0A1G7ZF87</accession>
<keyword evidence="1" id="KW-0472">Membrane</keyword>
<dbReference type="Pfam" id="PF03703">
    <property type="entry name" value="bPH_2"/>
    <property type="match status" value="1"/>
</dbReference>
<dbReference type="AlphaFoldDB" id="A0A1G7ZF87"/>
<feature type="transmembrane region" description="Helical" evidence="1">
    <location>
        <begin position="201"/>
        <end position="224"/>
    </location>
</feature>
<feature type="transmembrane region" description="Helical" evidence="1">
    <location>
        <begin position="244"/>
        <end position="271"/>
    </location>
</feature>
<name>A0A1G7ZF87_9NOCA</name>
<feature type="transmembrane region" description="Helical" evidence="1">
    <location>
        <begin position="382"/>
        <end position="400"/>
    </location>
</feature>
<feature type="transmembrane region" description="Helical" evidence="1">
    <location>
        <begin position="63"/>
        <end position="82"/>
    </location>
</feature>
<feature type="domain" description="YdbS-like PH" evidence="2">
    <location>
        <begin position="81"/>
        <end position="154"/>
    </location>
</feature>
<organism evidence="3 4">
    <name type="scientific">Rhodococcus triatomae</name>
    <dbReference type="NCBI Taxonomy" id="300028"/>
    <lineage>
        <taxon>Bacteria</taxon>
        <taxon>Bacillati</taxon>
        <taxon>Actinomycetota</taxon>
        <taxon>Actinomycetes</taxon>
        <taxon>Mycobacteriales</taxon>
        <taxon>Nocardiaceae</taxon>
        <taxon>Rhodococcus</taxon>
    </lineage>
</organism>
<evidence type="ECO:0000256" key="1">
    <source>
        <dbReference type="SAM" id="Phobius"/>
    </source>
</evidence>
<keyword evidence="1" id="KW-1133">Transmembrane helix</keyword>
<evidence type="ECO:0000313" key="3">
    <source>
        <dbReference type="EMBL" id="SDH07285.1"/>
    </source>
</evidence>
<gene>
    <name evidence="3" type="ORF">SAMN05444695_10192</name>
</gene>
<dbReference type="PIRSF" id="PIRSF026631">
    <property type="entry name" value="UCP026631"/>
    <property type="match status" value="1"/>
</dbReference>
<evidence type="ECO:0000259" key="2">
    <source>
        <dbReference type="Pfam" id="PF03703"/>
    </source>
</evidence>
<dbReference type="PANTHER" id="PTHR34473">
    <property type="entry name" value="UPF0699 TRANSMEMBRANE PROTEIN YDBS"/>
    <property type="match status" value="1"/>
</dbReference>
<sequence length="518" mass="54607">MSTVPPPVPPRAEDSAAAVAAEEEQPWLRLDPRMLLVHPVDTAVKLLPVLAVSLIVGTRSGNPLWALAAVVGLVAIGAARWYTTSYRIGPVHVQLRRGLLQRRLLSIPRSRIRSVDVESGILHRVLGLSIVRIGTGQQAAGSTDSNRFELDALSSSVVPALRSALLADALGAAPAAAAGTVPTQPAPEIEIAHWRPSWVRYAPFSATGVLAIAALVGVLFQYGLGEQLVDSERVRGSVESAERAGIALLLAGAVVALLVVASLVACVRYLVTFGNLRVTDNGRTLHVSHGLSKTRQTTLDRARLRGATLKEPLLLRMAGGARLDAIMTGVSAEKGESSLLLPQSPRAEAERVMSTVVGDPRLSQIPLLAHGPAARRRRYTRALLLPVLILVAVAVVGVAIRPLPVIAWAGAILLVVAAVGLAYDRYRGLGHAAPPGWLITRGGSLDRARHTLAADGIIGWTVRQTYFQRRAGVATVVAATPAGTGGYEVVDMPADLAWTLVEAVTPGAGDRWADRGPA</sequence>
<dbReference type="PANTHER" id="PTHR34473:SF2">
    <property type="entry name" value="UPF0699 TRANSMEMBRANE PROTEIN YDBT"/>
    <property type="match status" value="1"/>
</dbReference>
<dbReference type="Proteomes" id="UP000183263">
    <property type="component" value="Unassembled WGS sequence"/>
</dbReference>
<feature type="transmembrane region" description="Helical" evidence="1">
    <location>
        <begin position="406"/>
        <end position="423"/>
    </location>
</feature>